<comment type="similarity">
    <text evidence="1 5">Belongs to the glycosyl hydrolase 32 family.</text>
</comment>
<reference evidence="9 10" key="1">
    <citation type="submission" date="2019-08" db="EMBL/GenBank/DDBJ databases">
        <title>Phlebobacter frassis gen. nov. sp. nov., a new member of family Sphingobacteriaceae isolated from sand fly rearing media.</title>
        <authorList>
            <person name="Kakumanu M.L."/>
            <person name="Marayati B.F."/>
            <person name="Wada-Katsumata A."/>
            <person name="Wasserberg G."/>
            <person name="Schal C."/>
            <person name="Apperson C.S."/>
            <person name="Ponnusamy L."/>
        </authorList>
    </citation>
    <scope>NUCLEOTIDE SEQUENCE [LARGE SCALE GENOMIC DNA]</scope>
    <source>
        <strain evidence="9 10">SSI9</strain>
    </source>
</reference>
<dbReference type="Proteomes" id="UP000322362">
    <property type="component" value="Unassembled WGS sequence"/>
</dbReference>
<organism evidence="9 10">
    <name type="scientific">Sphingobacterium phlebotomi</name>
    <dbReference type="NCBI Taxonomy" id="2605433"/>
    <lineage>
        <taxon>Bacteria</taxon>
        <taxon>Pseudomonadati</taxon>
        <taxon>Bacteroidota</taxon>
        <taxon>Sphingobacteriia</taxon>
        <taxon>Sphingobacteriales</taxon>
        <taxon>Sphingobacteriaceae</taxon>
        <taxon>Sphingobacterium</taxon>
    </lineage>
</organism>
<feature type="domain" description="Glycosyl hydrolase family 32 C-terminal" evidence="8">
    <location>
        <begin position="368"/>
        <end position="534"/>
    </location>
</feature>
<evidence type="ECO:0000256" key="4">
    <source>
        <dbReference type="ARBA" id="ARBA00023295"/>
    </source>
</evidence>
<dbReference type="EC" id="3.2.1.26" evidence="2"/>
<keyword evidence="3 5" id="KW-0378">Hydrolase</keyword>
<dbReference type="PANTHER" id="PTHR43101:SF1">
    <property type="entry name" value="BETA-FRUCTOSIDASE"/>
    <property type="match status" value="1"/>
</dbReference>
<feature type="domain" description="Glycosyl hydrolase family 32 N-terminal" evidence="7">
    <location>
        <begin position="72"/>
        <end position="364"/>
    </location>
</feature>
<dbReference type="Pfam" id="PF08244">
    <property type="entry name" value="Glyco_hydro_32C"/>
    <property type="match status" value="1"/>
</dbReference>
<protein>
    <recommendedName>
        <fullName evidence="2">beta-fructofuranosidase</fullName>
        <ecNumber evidence="2">3.2.1.26</ecNumber>
    </recommendedName>
</protein>
<evidence type="ECO:0000256" key="3">
    <source>
        <dbReference type="ARBA" id="ARBA00022801"/>
    </source>
</evidence>
<evidence type="ECO:0000256" key="5">
    <source>
        <dbReference type="RuleBase" id="RU362110"/>
    </source>
</evidence>
<sequence length="541" mass="61298">MKIRLELFAIAAQALFICGTSIAQDYTSKVPYFRFDDVKDVQDKKIQNNPLVKRFNLSRDVQKSNLLRPTYHYINPEGRLNDPNGLCYWNGNWHLFYQAYPPEDTRQHWGHAVSKDLVHWTDLPYAIYPNPEEKVYSGATMVEKDRVIAMYHGTKVGTMVAISSDPLLLNWDKTPESPVIKMPKPDEKLPYNVFDPNIWKEGDSYYTVLAGTRPEGPGGKNIRANFLFKSKDLASWEYMHEFIENDLYSFVGDDGACPYFLPIGKEGKYIFLHFSHMTGGKYLIGDYDTQRHKFVVTDGGQFNHGPVGFGGVHAPSAFTDQNGDVVVMFNMNSGKRIHEGNYTETMTLPRLLSLDDQGRLSQRPVAALETLRYNKFERKNILLPKEQFVLIPEAAGSAKEIVMKVDLKGASYLELNVLSSPDKSEFTRVMFYKNGGVPERDIKNGRGRYSAIAIDNSNGSLANDVTPRVTETADVFIGKEELVELRVFIDKSIVEVFVNGRQCIAVGTYPTLKESDLFSVKAHGKDAEIVSFESYNMKSIY</sequence>
<dbReference type="Gene3D" id="2.60.120.560">
    <property type="entry name" value="Exo-inulinase, domain 1"/>
    <property type="match status" value="1"/>
</dbReference>
<dbReference type="InterPro" id="IPR013320">
    <property type="entry name" value="ConA-like_dom_sf"/>
</dbReference>
<dbReference type="AlphaFoldDB" id="A0A5D4H032"/>
<evidence type="ECO:0000313" key="10">
    <source>
        <dbReference type="Proteomes" id="UP000322362"/>
    </source>
</evidence>
<evidence type="ECO:0000259" key="7">
    <source>
        <dbReference type="Pfam" id="PF00251"/>
    </source>
</evidence>
<dbReference type="InterPro" id="IPR001362">
    <property type="entry name" value="Glyco_hydro_32"/>
</dbReference>
<dbReference type="GO" id="GO:0004564">
    <property type="term" value="F:beta-fructofuranosidase activity"/>
    <property type="evidence" value="ECO:0007669"/>
    <property type="project" value="UniProtKB-EC"/>
</dbReference>
<dbReference type="InterPro" id="IPR013189">
    <property type="entry name" value="Glyco_hydro_32_C"/>
</dbReference>
<dbReference type="PANTHER" id="PTHR43101">
    <property type="entry name" value="BETA-FRUCTOSIDASE"/>
    <property type="match status" value="1"/>
</dbReference>
<evidence type="ECO:0000256" key="2">
    <source>
        <dbReference type="ARBA" id="ARBA00012758"/>
    </source>
</evidence>
<feature type="signal peptide" evidence="6">
    <location>
        <begin position="1"/>
        <end position="23"/>
    </location>
</feature>
<evidence type="ECO:0000256" key="6">
    <source>
        <dbReference type="SAM" id="SignalP"/>
    </source>
</evidence>
<dbReference type="InterPro" id="IPR013148">
    <property type="entry name" value="Glyco_hydro_32_N"/>
</dbReference>
<name>A0A5D4H032_9SPHI</name>
<proteinExistence type="inferred from homology"/>
<dbReference type="RefSeq" id="WP_148920509.1">
    <property type="nucleotide sequence ID" value="NZ_VTAV01000015.1"/>
</dbReference>
<dbReference type="InterPro" id="IPR051214">
    <property type="entry name" value="GH32_Enzymes"/>
</dbReference>
<feature type="chain" id="PRO_5023152393" description="beta-fructofuranosidase" evidence="6">
    <location>
        <begin position="24"/>
        <end position="541"/>
    </location>
</feature>
<dbReference type="GO" id="GO:0005975">
    <property type="term" value="P:carbohydrate metabolic process"/>
    <property type="evidence" value="ECO:0007669"/>
    <property type="project" value="InterPro"/>
</dbReference>
<comment type="caution">
    <text evidence="9">The sequence shown here is derived from an EMBL/GenBank/DDBJ whole genome shotgun (WGS) entry which is preliminary data.</text>
</comment>
<keyword evidence="6" id="KW-0732">Signal</keyword>
<dbReference type="Gene3D" id="2.115.10.20">
    <property type="entry name" value="Glycosyl hydrolase domain, family 43"/>
    <property type="match status" value="1"/>
</dbReference>
<dbReference type="InterPro" id="IPR023296">
    <property type="entry name" value="Glyco_hydro_beta-prop_sf"/>
</dbReference>
<dbReference type="Pfam" id="PF00251">
    <property type="entry name" value="Glyco_hydro_32N"/>
    <property type="match status" value="1"/>
</dbReference>
<accession>A0A5D4H032</accession>
<gene>
    <name evidence="9" type="ORF">FXV77_17360</name>
</gene>
<dbReference type="SUPFAM" id="SSF75005">
    <property type="entry name" value="Arabinanase/levansucrase/invertase"/>
    <property type="match status" value="1"/>
</dbReference>
<dbReference type="EMBL" id="VTAV01000015">
    <property type="protein sequence ID" value="TYR33633.1"/>
    <property type="molecule type" value="Genomic_DNA"/>
</dbReference>
<dbReference type="SUPFAM" id="SSF49899">
    <property type="entry name" value="Concanavalin A-like lectins/glucanases"/>
    <property type="match status" value="1"/>
</dbReference>
<dbReference type="CDD" id="cd08996">
    <property type="entry name" value="GH32_FFase"/>
    <property type="match status" value="1"/>
</dbReference>
<keyword evidence="10" id="KW-1185">Reference proteome</keyword>
<evidence type="ECO:0000259" key="8">
    <source>
        <dbReference type="Pfam" id="PF08244"/>
    </source>
</evidence>
<evidence type="ECO:0000256" key="1">
    <source>
        <dbReference type="ARBA" id="ARBA00009902"/>
    </source>
</evidence>
<keyword evidence="4 5" id="KW-0326">Glycosidase</keyword>
<dbReference type="SMART" id="SM00640">
    <property type="entry name" value="Glyco_32"/>
    <property type="match status" value="1"/>
</dbReference>
<evidence type="ECO:0000313" key="9">
    <source>
        <dbReference type="EMBL" id="TYR33633.1"/>
    </source>
</evidence>